<dbReference type="Gene3D" id="3.20.20.300">
    <property type="entry name" value="Glycoside hydrolase, family 3, N-terminal domain"/>
    <property type="match status" value="1"/>
</dbReference>
<evidence type="ECO:0000256" key="8">
    <source>
        <dbReference type="ARBA" id="ARBA00022801"/>
    </source>
</evidence>
<keyword evidence="13" id="KW-0624">Polysaccharide degradation</keyword>
<dbReference type="SMART" id="SM01217">
    <property type="entry name" value="Fn3_like"/>
    <property type="match status" value="1"/>
</dbReference>
<evidence type="ECO:0000256" key="5">
    <source>
        <dbReference type="ARBA" id="ARBA00012744"/>
    </source>
</evidence>
<evidence type="ECO:0000256" key="13">
    <source>
        <dbReference type="ARBA" id="ARBA00023326"/>
    </source>
</evidence>
<dbReference type="InterPro" id="IPR036962">
    <property type="entry name" value="Glyco_hydro_3_N_sf"/>
</dbReference>
<evidence type="ECO:0000256" key="12">
    <source>
        <dbReference type="ARBA" id="ARBA00023295"/>
    </source>
</evidence>
<feature type="signal peptide" evidence="19">
    <location>
        <begin position="1"/>
        <end position="24"/>
    </location>
</feature>
<evidence type="ECO:0000256" key="7">
    <source>
        <dbReference type="ARBA" id="ARBA00022729"/>
    </source>
</evidence>
<dbReference type="SUPFAM" id="SSF51445">
    <property type="entry name" value="(Trans)glycosidases"/>
    <property type="match status" value="1"/>
</dbReference>
<evidence type="ECO:0000313" key="21">
    <source>
        <dbReference type="EMBL" id="OJJ60053.1"/>
    </source>
</evidence>
<dbReference type="PANTHER" id="PTHR42715:SF5">
    <property type="entry name" value="BETA-GLUCOSIDASE M-RELATED"/>
    <property type="match status" value="1"/>
</dbReference>
<reference evidence="22" key="1">
    <citation type="journal article" date="2017" name="Genome Biol.">
        <title>Comparative genomics reveals high biological diversity and specific adaptations in the industrially and medically important fungal genus Aspergillus.</title>
        <authorList>
            <person name="de Vries R.P."/>
            <person name="Riley R."/>
            <person name="Wiebenga A."/>
            <person name="Aguilar-Osorio G."/>
            <person name="Amillis S."/>
            <person name="Uchima C.A."/>
            <person name="Anderluh G."/>
            <person name="Asadollahi M."/>
            <person name="Askin M."/>
            <person name="Barry K."/>
            <person name="Battaglia E."/>
            <person name="Bayram O."/>
            <person name="Benocci T."/>
            <person name="Braus-Stromeyer S.A."/>
            <person name="Caldana C."/>
            <person name="Canovas D."/>
            <person name="Cerqueira G.C."/>
            <person name="Chen F."/>
            <person name="Chen W."/>
            <person name="Choi C."/>
            <person name="Clum A."/>
            <person name="Dos Santos R.A."/>
            <person name="Damasio A.R."/>
            <person name="Diallinas G."/>
            <person name="Emri T."/>
            <person name="Fekete E."/>
            <person name="Flipphi M."/>
            <person name="Freyberg S."/>
            <person name="Gallo A."/>
            <person name="Gournas C."/>
            <person name="Habgood R."/>
            <person name="Hainaut M."/>
            <person name="Harispe M.L."/>
            <person name="Henrissat B."/>
            <person name="Hilden K.S."/>
            <person name="Hope R."/>
            <person name="Hossain A."/>
            <person name="Karabika E."/>
            <person name="Karaffa L."/>
            <person name="Karanyi Z."/>
            <person name="Krasevec N."/>
            <person name="Kuo A."/>
            <person name="Kusch H."/>
            <person name="LaButti K."/>
            <person name="Lagendijk E.L."/>
            <person name="Lapidus A."/>
            <person name="Levasseur A."/>
            <person name="Lindquist E."/>
            <person name="Lipzen A."/>
            <person name="Logrieco A.F."/>
            <person name="MacCabe A."/>
            <person name="Maekelae M.R."/>
            <person name="Malavazi I."/>
            <person name="Melin P."/>
            <person name="Meyer V."/>
            <person name="Mielnichuk N."/>
            <person name="Miskei M."/>
            <person name="Molnar A.P."/>
            <person name="Mule G."/>
            <person name="Ngan C.Y."/>
            <person name="Orejas M."/>
            <person name="Orosz E."/>
            <person name="Ouedraogo J.P."/>
            <person name="Overkamp K.M."/>
            <person name="Park H.-S."/>
            <person name="Perrone G."/>
            <person name="Piumi F."/>
            <person name="Punt P.J."/>
            <person name="Ram A.F."/>
            <person name="Ramon A."/>
            <person name="Rauscher S."/>
            <person name="Record E."/>
            <person name="Riano-Pachon D.M."/>
            <person name="Robert V."/>
            <person name="Roehrig J."/>
            <person name="Ruller R."/>
            <person name="Salamov A."/>
            <person name="Salih N.S."/>
            <person name="Samson R.A."/>
            <person name="Sandor E."/>
            <person name="Sanguinetti M."/>
            <person name="Schuetze T."/>
            <person name="Sepcic K."/>
            <person name="Shelest E."/>
            <person name="Sherlock G."/>
            <person name="Sophianopoulou V."/>
            <person name="Squina F.M."/>
            <person name="Sun H."/>
            <person name="Susca A."/>
            <person name="Todd R.B."/>
            <person name="Tsang A."/>
            <person name="Unkles S.E."/>
            <person name="van de Wiele N."/>
            <person name="van Rossen-Uffink D."/>
            <person name="Oliveira J.V."/>
            <person name="Vesth T.C."/>
            <person name="Visser J."/>
            <person name="Yu J.-H."/>
            <person name="Zhou M."/>
            <person name="Andersen M.R."/>
            <person name="Archer D.B."/>
            <person name="Baker S.E."/>
            <person name="Benoit I."/>
            <person name="Brakhage A.A."/>
            <person name="Braus G.H."/>
            <person name="Fischer R."/>
            <person name="Frisvad J.C."/>
            <person name="Goldman G.H."/>
            <person name="Houbraken J."/>
            <person name="Oakley B."/>
            <person name="Pocsi I."/>
            <person name="Scazzocchio C."/>
            <person name="Seiboth B."/>
            <person name="vanKuyk P.A."/>
            <person name="Wortman J."/>
            <person name="Dyer P.S."/>
            <person name="Grigoriev I.V."/>
        </authorList>
    </citation>
    <scope>NUCLEOTIDE SEQUENCE [LARGE SCALE GENOMIC DNA]</scope>
    <source>
        <strain evidence="22">CBS 593.65</strain>
    </source>
</reference>
<comment type="subcellular location">
    <subcellularLocation>
        <location evidence="2">Secreted</location>
    </subcellularLocation>
</comment>
<dbReference type="GO" id="GO:0005576">
    <property type="term" value="C:extracellular region"/>
    <property type="evidence" value="ECO:0007669"/>
    <property type="project" value="UniProtKB-SubCell"/>
</dbReference>
<evidence type="ECO:0000256" key="19">
    <source>
        <dbReference type="SAM" id="SignalP"/>
    </source>
</evidence>
<protein>
    <recommendedName>
        <fullName evidence="15">Probable beta-glucosidase M</fullName>
        <ecNumber evidence="5">3.2.1.21</ecNumber>
    </recommendedName>
    <alternativeName>
        <fullName evidence="16">Beta-D-glucoside glucohydrolase M</fullName>
    </alternativeName>
    <alternativeName>
        <fullName evidence="17">Cellobiase M</fullName>
    </alternativeName>
    <alternativeName>
        <fullName evidence="18">Gentiobiase M</fullName>
    </alternativeName>
</protein>
<evidence type="ECO:0000256" key="10">
    <source>
        <dbReference type="ARBA" id="ARBA00023180"/>
    </source>
</evidence>
<dbReference type="SUPFAM" id="SSF52279">
    <property type="entry name" value="Beta-D-glucan exohydrolase, C-terminal domain"/>
    <property type="match status" value="1"/>
</dbReference>
<dbReference type="InterPro" id="IPR002772">
    <property type="entry name" value="Glyco_hydro_3_C"/>
</dbReference>
<evidence type="ECO:0000256" key="6">
    <source>
        <dbReference type="ARBA" id="ARBA00022525"/>
    </source>
</evidence>
<dbReference type="AlphaFoldDB" id="A0A1L9TL89"/>
<evidence type="ECO:0000256" key="2">
    <source>
        <dbReference type="ARBA" id="ARBA00004613"/>
    </source>
</evidence>
<keyword evidence="9" id="KW-0136">Cellulose degradation</keyword>
<dbReference type="STRING" id="1036612.A0A1L9TL89"/>
<sequence length="744" mass="80639">MHLNHLSALASAAALLSLSIHVQAQQPFRDWKKAYDAAEQQIMTWSTEQKANISVRGGTAPGFVPFEPSDGPTGVSGGQGVSGWVGGQTISSSWNRSLVADQYARMAVEFREKGYNMLLGPSTGPLGRSPYGSRLWEGLGSDPYLNGKMFGVGVKAIQEQNVISCGKHYIANEQETNRTSYDSDDPLMRTSSNLDDRTLHELYLWPWIDGVANGMGSVMCVMNRVNGVIGCENDHIMNGVLKNETGFQGFIVPDVTAPINKTAGLLGGLDWNSGYNITEILAAIKQSDIPESVMAEHALRIVATQLNLLEPPEQYPSPADTETLNVRDPESKHFIRRAGIESIVLLKNKNGTLPLRNPTSIGIFGKDAANLATGPSPKMNFATFDGDTYDGHLITGGGSASPAPYAVSPLDALTARAAEGRGFNYRYIISDNWTVTPPPATGDGFFQSFEVSVSEYASESEYCLVFINAFGKEGADRRTLSDLVGDQLVNDVADYCSRTIVVMNNAGVRLVDAWIDHPNVTAVLNAGALGQESGNAIVDILFGDANPSGKLSYTIAKNASDYNGQICECCECDYTEGLYIDYRHFDQAGIEPRYEFGFGLSYTTFNHSNLDIQLTSESDTVSSVNPYATGSVIPGGPSDLFDEILTLSADITNTGDVAGAEVAQLYLSFPEAAKAPVRQLRGFQKVYLEPGEMQTLTFPIQRRDLSIWDSGNQGWKIEGGSFTAWLGRSSRDFTRSVNFDVFTA</sequence>
<dbReference type="OrthoDB" id="416222at2759"/>
<accession>A0A1L9TL89</accession>
<dbReference type="EC" id="3.2.1.21" evidence="5"/>
<evidence type="ECO:0000259" key="20">
    <source>
        <dbReference type="SMART" id="SM01217"/>
    </source>
</evidence>
<evidence type="ECO:0000256" key="4">
    <source>
        <dbReference type="ARBA" id="ARBA00005336"/>
    </source>
</evidence>
<evidence type="ECO:0000256" key="9">
    <source>
        <dbReference type="ARBA" id="ARBA00023001"/>
    </source>
</evidence>
<dbReference type="InterPro" id="IPR036881">
    <property type="entry name" value="Glyco_hydro_3_C_sf"/>
</dbReference>
<dbReference type="GeneID" id="63768659"/>
<keyword evidence="6" id="KW-0964">Secreted</keyword>
<feature type="chain" id="PRO_5012454071" description="Probable beta-glucosidase M" evidence="19">
    <location>
        <begin position="25"/>
        <end position="744"/>
    </location>
</feature>
<dbReference type="VEuPathDB" id="FungiDB:ASPSYDRAFT_920065"/>
<feature type="domain" description="Fibronectin type III-like" evidence="20">
    <location>
        <begin position="661"/>
        <end position="730"/>
    </location>
</feature>
<evidence type="ECO:0000256" key="1">
    <source>
        <dbReference type="ARBA" id="ARBA00000448"/>
    </source>
</evidence>
<dbReference type="InterPro" id="IPR026891">
    <property type="entry name" value="Fn3-like"/>
</dbReference>
<dbReference type="InterPro" id="IPR050288">
    <property type="entry name" value="Cellulose_deg_GH3"/>
</dbReference>
<dbReference type="RefSeq" id="XP_040703859.1">
    <property type="nucleotide sequence ID" value="XM_040852586.1"/>
</dbReference>
<evidence type="ECO:0000313" key="22">
    <source>
        <dbReference type="Proteomes" id="UP000184356"/>
    </source>
</evidence>
<dbReference type="GO" id="GO:0008422">
    <property type="term" value="F:beta-glucosidase activity"/>
    <property type="evidence" value="ECO:0007669"/>
    <property type="project" value="UniProtKB-EC"/>
</dbReference>
<evidence type="ECO:0000256" key="11">
    <source>
        <dbReference type="ARBA" id="ARBA00023277"/>
    </source>
</evidence>
<keyword evidence="12" id="KW-0326">Glycosidase</keyword>
<evidence type="ECO:0000256" key="14">
    <source>
        <dbReference type="ARBA" id="ARBA00024983"/>
    </source>
</evidence>
<keyword evidence="11" id="KW-0119">Carbohydrate metabolism</keyword>
<dbReference type="Gene3D" id="2.60.40.10">
    <property type="entry name" value="Immunoglobulins"/>
    <property type="match status" value="1"/>
</dbReference>
<comment type="function">
    <text evidence="14">Beta-glucosidases are one of a number of cellulolytic enzymes involved in the degradation of cellulosic biomass. Catalyzes the last step releasing glucose from the inhibitory cellobiose.</text>
</comment>
<dbReference type="InterPro" id="IPR013783">
    <property type="entry name" value="Ig-like_fold"/>
</dbReference>
<dbReference type="Pfam" id="PF01915">
    <property type="entry name" value="Glyco_hydro_3_C"/>
    <property type="match status" value="1"/>
</dbReference>
<comment type="similarity">
    <text evidence="4">Belongs to the glycosyl hydrolase 3 family.</text>
</comment>
<dbReference type="PRINTS" id="PR00133">
    <property type="entry name" value="GLHYDRLASE3"/>
</dbReference>
<evidence type="ECO:0000256" key="18">
    <source>
        <dbReference type="ARBA" id="ARBA00041805"/>
    </source>
</evidence>
<dbReference type="Gene3D" id="3.40.50.1700">
    <property type="entry name" value="Glycoside hydrolase family 3 C-terminal domain"/>
    <property type="match status" value="1"/>
</dbReference>
<dbReference type="EMBL" id="KV878585">
    <property type="protein sequence ID" value="OJJ60053.1"/>
    <property type="molecule type" value="Genomic_DNA"/>
</dbReference>
<name>A0A1L9TL89_9EURO</name>
<dbReference type="Proteomes" id="UP000184356">
    <property type="component" value="Unassembled WGS sequence"/>
</dbReference>
<dbReference type="Pfam" id="PF00933">
    <property type="entry name" value="Glyco_hydro_3"/>
    <property type="match status" value="1"/>
</dbReference>
<keyword evidence="22" id="KW-1185">Reference proteome</keyword>
<dbReference type="GO" id="GO:0030245">
    <property type="term" value="P:cellulose catabolic process"/>
    <property type="evidence" value="ECO:0007669"/>
    <property type="project" value="UniProtKB-KW"/>
</dbReference>
<keyword evidence="8" id="KW-0378">Hydrolase</keyword>
<comment type="pathway">
    <text evidence="3">Glycan metabolism; cellulose degradation.</text>
</comment>
<organism evidence="21 22">
    <name type="scientific">Aspergillus sydowii CBS 593.65</name>
    <dbReference type="NCBI Taxonomy" id="1036612"/>
    <lineage>
        <taxon>Eukaryota</taxon>
        <taxon>Fungi</taxon>
        <taxon>Dikarya</taxon>
        <taxon>Ascomycota</taxon>
        <taxon>Pezizomycotina</taxon>
        <taxon>Eurotiomycetes</taxon>
        <taxon>Eurotiomycetidae</taxon>
        <taxon>Eurotiales</taxon>
        <taxon>Aspergillaceae</taxon>
        <taxon>Aspergillus</taxon>
        <taxon>Aspergillus subgen. Nidulantes</taxon>
    </lineage>
</organism>
<evidence type="ECO:0000256" key="15">
    <source>
        <dbReference type="ARBA" id="ARBA00039571"/>
    </source>
</evidence>
<dbReference type="InterPro" id="IPR017853">
    <property type="entry name" value="GH"/>
</dbReference>
<keyword evidence="7 19" id="KW-0732">Signal</keyword>
<proteinExistence type="inferred from homology"/>
<evidence type="ECO:0000256" key="16">
    <source>
        <dbReference type="ARBA" id="ARBA00041282"/>
    </source>
</evidence>
<comment type="catalytic activity">
    <reaction evidence="1">
        <text>Hydrolysis of terminal, non-reducing beta-D-glucosyl residues with release of beta-D-glucose.</text>
        <dbReference type="EC" id="3.2.1.21"/>
    </reaction>
</comment>
<gene>
    <name evidence="21" type="ORF">ASPSYDRAFT_920065</name>
</gene>
<dbReference type="InterPro" id="IPR001764">
    <property type="entry name" value="Glyco_hydro_3_N"/>
</dbReference>
<keyword evidence="10" id="KW-0325">Glycoprotein</keyword>
<dbReference type="PANTHER" id="PTHR42715">
    <property type="entry name" value="BETA-GLUCOSIDASE"/>
    <property type="match status" value="1"/>
</dbReference>
<evidence type="ECO:0000256" key="3">
    <source>
        <dbReference type="ARBA" id="ARBA00004987"/>
    </source>
</evidence>
<evidence type="ECO:0000256" key="17">
    <source>
        <dbReference type="ARBA" id="ARBA00041589"/>
    </source>
</evidence>
<dbReference type="Pfam" id="PF14310">
    <property type="entry name" value="Fn3-like"/>
    <property type="match status" value="1"/>
</dbReference>